<dbReference type="InterPro" id="IPR039853">
    <property type="entry name" value="Pinin"/>
</dbReference>
<keyword evidence="5" id="KW-0804">Transcription</keyword>
<dbReference type="AlphaFoldDB" id="A0A2T2P8J9"/>
<feature type="compositionally biased region" description="Basic and acidic residues" evidence="8">
    <location>
        <begin position="73"/>
        <end position="83"/>
    </location>
</feature>
<keyword evidence="3" id="KW-0507">mRNA processing</keyword>
<comment type="similarity">
    <text evidence="2">Belongs to the pinin family.</text>
</comment>
<protein>
    <recommendedName>
        <fullName evidence="9">Pinin/SDK/MemA protein domain-containing protein</fullName>
    </recommendedName>
</protein>
<dbReference type="PANTHER" id="PTHR12707">
    <property type="entry name" value="PINN"/>
    <property type="match status" value="1"/>
</dbReference>
<feature type="compositionally biased region" description="Acidic residues" evidence="8">
    <location>
        <begin position="306"/>
        <end position="322"/>
    </location>
</feature>
<dbReference type="Pfam" id="PF04696">
    <property type="entry name" value="Pinin_SDK_memA"/>
    <property type="match status" value="1"/>
</dbReference>
<feature type="compositionally biased region" description="Polar residues" evidence="8">
    <location>
        <begin position="282"/>
        <end position="291"/>
    </location>
</feature>
<feature type="compositionally biased region" description="Basic and acidic residues" evidence="8">
    <location>
        <begin position="41"/>
        <end position="50"/>
    </location>
</feature>
<keyword evidence="4" id="KW-0805">Transcription regulation</keyword>
<dbReference type="GO" id="GO:0071013">
    <property type="term" value="C:catalytic step 2 spliceosome"/>
    <property type="evidence" value="ECO:0007669"/>
    <property type="project" value="TreeGrafter"/>
</dbReference>
<feature type="region of interest" description="Disordered" evidence="8">
    <location>
        <begin position="200"/>
        <end position="322"/>
    </location>
</feature>
<dbReference type="InterPro" id="IPR006786">
    <property type="entry name" value="Pinin_SDK_MemA"/>
</dbReference>
<feature type="region of interest" description="Disordered" evidence="8">
    <location>
        <begin position="1"/>
        <end position="149"/>
    </location>
</feature>
<evidence type="ECO:0000256" key="3">
    <source>
        <dbReference type="ARBA" id="ARBA00022664"/>
    </source>
</evidence>
<accession>A0A2T2P8J9</accession>
<gene>
    <name evidence="10" type="ORF">BS50DRAFT_566817</name>
</gene>
<organism evidence="10 11">
    <name type="scientific">Corynespora cassiicola Philippines</name>
    <dbReference type="NCBI Taxonomy" id="1448308"/>
    <lineage>
        <taxon>Eukaryota</taxon>
        <taxon>Fungi</taxon>
        <taxon>Dikarya</taxon>
        <taxon>Ascomycota</taxon>
        <taxon>Pezizomycotina</taxon>
        <taxon>Dothideomycetes</taxon>
        <taxon>Pleosporomycetidae</taxon>
        <taxon>Pleosporales</taxon>
        <taxon>Corynesporascaceae</taxon>
        <taxon>Corynespora</taxon>
    </lineage>
</organism>
<feature type="compositionally biased region" description="Basic and acidic residues" evidence="8">
    <location>
        <begin position="200"/>
        <end position="237"/>
    </location>
</feature>
<sequence>MDGPIASAVVLPEPQEMQPPPQPSAPSPTSQKRRQSSASEQDAKRPRLNDDDNANADAPSATNNARLTAPAAARRERGRERRLFGAALGALSQNSATTGQKRRSEIEKRQLAQRKLEEEESEQRKQERIAQRRAQRQKEQKRFEKESMRVRHRNLLSKAHFLRTDCEPRLYYKPWELTPQQESRIRDQIAEAQETIRREVEEYEAREAEESERERQALREGHANGDADADGGGKESNAEAPPRPQAANGVVDDKDPPTKNPEFNGDHAEDVANEAVGETHAETLQSITSHEATAGATDATGKDQLDETGEEVLEAAEDTVIY</sequence>
<feature type="compositionally biased region" description="Basic and acidic residues" evidence="8">
    <location>
        <begin position="102"/>
        <end position="149"/>
    </location>
</feature>
<evidence type="ECO:0000256" key="1">
    <source>
        <dbReference type="ARBA" id="ARBA00004123"/>
    </source>
</evidence>
<feature type="compositionally biased region" description="Pro residues" evidence="8">
    <location>
        <begin position="17"/>
        <end position="26"/>
    </location>
</feature>
<dbReference type="GO" id="GO:0008380">
    <property type="term" value="P:RNA splicing"/>
    <property type="evidence" value="ECO:0007669"/>
    <property type="project" value="UniProtKB-KW"/>
</dbReference>
<dbReference type="EMBL" id="KZ678128">
    <property type="protein sequence ID" value="PSN73896.1"/>
    <property type="molecule type" value="Genomic_DNA"/>
</dbReference>
<evidence type="ECO:0000313" key="10">
    <source>
        <dbReference type="EMBL" id="PSN73896.1"/>
    </source>
</evidence>
<dbReference type="OrthoDB" id="330772at2759"/>
<evidence type="ECO:0000259" key="9">
    <source>
        <dbReference type="Pfam" id="PF04696"/>
    </source>
</evidence>
<reference evidence="10 11" key="1">
    <citation type="journal article" date="2018" name="Front. Microbiol.">
        <title>Genome-Wide Analysis of Corynespora cassiicola Leaf Fall Disease Putative Effectors.</title>
        <authorList>
            <person name="Lopez D."/>
            <person name="Ribeiro S."/>
            <person name="Label P."/>
            <person name="Fumanal B."/>
            <person name="Venisse J.S."/>
            <person name="Kohler A."/>
            <person name="de Oliveira R.R."/>
            <person name="Labutti K."/>
            <person name="Lipzen A."/>
            <person name="Lail K."/>
            <person name="Bauer D."/>
            <person name="Ohm R.A."/>
            <person name="Barry K.W."/>
            <person name="Spatafora J."/>
            <person name="Grigoriev I.V."/>
            <person name="Martin F.M."/>
            <person name="Pujade-Renaud V."/>
        </authorList>
    </citation>
    <scope>NUCLEOTIDE SEQUENCE [LARGE SCALE GENOMIC DNA]</scope>
    <source>
        <strain evidence="10 11">Philippines</strain>
    </source>
</reference>
<evidence type="ECO:0000256" key="8">
    <source>
        <dbReference type="SAM" id="MobiDB-lite"/>
    </source>
</evidence>
<dbReference type="STRING" id="1448308.A0A2T2P8J9"/>
<keyword evidence="6" id="KW-0508">mRNA splicing</keyword>
<keyword evidence="11" id="KW-1185">Reference proteome</keyword>
<dbReference type="GO" id="GO:0006397">
    <property type="term" value="P:mRNA processing"/>
    <property type="evidence" value="ECO:0007669"/>
    <property type="project" value="UniProtKB-KW"/>
</dbReference>
<dbReference type="Proteomes" id="UP000240883">
    <property type="component" value="Unassembled WGS sequence"/>
</dbReference>
<proteinExistence type="inferred from homology"/>
<dbReference type="PANTHER" id="PTHR12707:SF0">
    <property type="entry name" value="PININ"/>
    <property type="match status" value="1"/>
</dbReference>
<feature type="compositionally biased region" description="Low complexity" evidence="8">
    <location>
        <begin position="55"/>
        <end position="65"/>
    </location>
</feature>
<evidence type="ECO:0000256" key="5">
    <source>
        <dbReference type="ARBA" id="ARBA00023163"/>
    </source>
</evidence>
<keyword evidence="7" id="KW-0539">Nucleus</keyword>
<evidence type="ECO:0000313" key="11">
    <source>
        <dbReference type="Proteomes" id="UP000240883"/>
    </source>
</evidence>
<evidence type="ECO:0000256" key="6">
    <source>
        <dbReference type="ARBA" id="ARBA00023187"/>
    </source>
</evidence>
<evidence type="ECO:0000256" key="4">
    <source>
        <dbReference type="ARBA" id="ARBA00023015"/>
    </source>
</evidence>
<feature type="domain" description="Pinin/SDK/MemA protein" evidence="9">
    <location>
        <begin position="75"/>
        <end position="189"/>
    </location>
</feature>
<evidence type="ECO:0000256" key="2">
    <source>
        <dbReference type="ARBA" id="ARBA00010386"/>
    </source>
</evidence>
<name>A0A2T2P8J9_CORCC</name>
<comment type="subcellular location">
    <subcellularLocation>
        <location evidence="1">Nucleus</location>
    </subcellularLocation>
</comment>
<evidence type="ECO:0000256" key="7">
    <source>
        <dbReference type="ARBA" id="ARBA00023242"/>
    </source>
</evidence>